<feature type="chain" id="PRO_5045483751" evidence="3">
    <location>
        <begin position="32"/>
        <end position="1841"/>
    </location>
</feature>
<evidence type="ECO:0000313" key="5">
    <source>
        <dbReference type="EMBL" id="MCI2241935.1"/>
    </source>
</evidence>
<accession>A0ABS9WH90</accession>
<organism evidence="5 6">
    <name type="scientific">Adlercreutzia faecimuris</name>
    <dbReference type="NCBI Taxonomy" id="2897341"/>
    <lineage>
        <taxon>Bacteria</taxon>
        <taxon>Bacillati</taxon>
        <taxon>Actinomycetota</taxon>
        <taxon>Coriobacteriia</taxon>
        <taxon>Eggerthellales</taxon>
        <taxon>Eggerthellaceae</taxon>
        <taxon>Adlercreutzia</taxon>
    </lineage>
</organism>
<feature type="signal peptide" evidence="3">
    <location>
        <begin position="1"/>
        <end position="31"/>
    </location>
</feature>
<feature type="region of interest" description="Disordered" evidence="1">
    <location>
        <begin position="1757"/>
        <end position="1790"/>
    </location>
</feature>
<sequence length="1841" mass="192353">MRKTHPVLRCALAVMLACGLMIPTVALTAFADVENSLTPPLAVTDVAAAPDDGADAAAAAAASKARAANAGGFTVEGGTQATGPTPGTGDWFFDTTKGTLLILSSTPLTVSTSGQTTNNIEVYPGVKADLTLAGVNINSPLAPINLVTNSREDKSGVKATNGDQIVNKTMLYLTIAENTTNTLVCSDAGTTGSPGIRCGWGSVLVIDDAITNVRQGGSKFNLDDIVTPENGMVPYDVTLIDGKTTLSKGDPLLGMDAEGCVLNVIGGGHSAGIGSGPNENAGTLVFNGGDITARCLPFGTNYAISNGAGIGGGSNGSGTVMIFNGGTVDAYGGSCGAGIGSGLGYHTKDHLAGVTKGDAIDIPTGAGAEARSGGYSFKAAPQDVDWFCCKTSYMTCPGRVHFLISATAENYFTVAGDITVNGGLINVTSGAHGNALGQSCAHGPSSNRNHVIRVTGGTVKTTVKGADPGGFTPGPDRPPVASLGAAFGYTIVTGGSIQLATDEGTGKPAFQGIGDTAFNTQGIATWDDVEAYKTAHDGNGLPDNDKVFMLTVNLKDSDEKLTNEKITKFDLYIGGNKQNYGAPAQFTEGKLYLWLPEWAADPKAPQEVRIEMAVLKGGVSTPIDPLFITKPDANNPDQTAKRWIEFTFPADYQKYLTKDYDGLPFDPLKVGPDNVIEVNREQGGVPIKETLKNGADVTFKYQMLKQDEEGEWVPDGLESAEGATSLPADAGRFSVTMISYEYAKLDNYKASYWGHQAKGTAVINRVPAVLEIEGVEWGHLDVDKPEGASDAWTPIVADQEAGGVAGNRLKLTFNVRSANTTALTCAAPTGEFQVRIDGVDVGDPIKLTADAVTASKHSTFEQKDIEVKSKTGGTETRHATVVTYYLDPANRDGLLELLEQAGDGGEHKVSIEYIADRNYVQGVDKNPDNASEDDAFIVPVPPKGDVGSDDPDKVQVEDTPTVPGGSDPSDPSDPDKPVDPDNPTGKTQVIRKTVTVNYRDFHQEGVALDDFFPLELTSTSSVKPTYAVSNAAVATLMPAVEGTPAYGPGGSPALDDKGRLKVQVNSCGTSVITVEQKPNALYTGLKYILTVNVKPDPTIKPQVQIRMTWRNLTAIREASPAPAVATFARVLAAADAANAGVGMSSRMARAVADRTHTPPRPGDVLEYTVTGLNLTPGSAWQAAELRDAIDKKLTFDEDEVELAPNYATHSDQTQLGSDAFYAGFNWDGLDWAPVSRGTGDGDYQFDDASATLSKAIGTVYGGQSTSVRFQAVVGEDEGLGDRPAGGKLPEIVNKPEGTGDYGKPEGTLKPGEPVPDPKPLDPGTDIVYVGDDDPVPGKPATPDPIPVLPKDPAEPDIVTTVDVAQKGHVEEHDDDRILVGDTLGVTVTSKNQGADSCLTNAVVKVTLPQGFEPKEGTIKLKDGAGNTYDVPMSAYDPKTGIIAVNAGDLYGGEDAVLTFDVEVTSVYDPDDPSDPNDPDGPGNPGNPGDPSDPGNPGGPDDPDAPGPERPTSPVIEGGTLGETPTDEWEREHPTDPDAEPADPDDKPKPGTPFEPGRPWEDLEEEFVTPDPVKPVMPPVLPASPKLEDDKDGKADVTVAKDAQNLSSADGTTHVGDVVRYTITVTNAKANTIWYDVVIRDDVPMGLEPLKDSIKLTSRDGAAHDVPDGAYDVETRRLAVTAGDLRGPGAVTLVFDALVTEEAAGADIGNVAEAFGTLPSGVDAGAVGEGVSRPTGGEPFEPEDGWKQFERDHAGLANPDASYPAGVDAKGGVIAEPRPEDPAGDGTGTKAPIRLAQTGDELVAPSVALVMAAAAAGVMLMAAAAQHRRRREALVSRHRSQW</sequence>
<reference evidence="5" key="1">
    <citation type="submission" date="2021-11" db="EMBL/GenBank/DDBJ databases">
        <title>A Novel Adlercreutzia Species, isolated from a Allomyrina dichotoma larva feces.</title>
        <authorList>
            <person name="Suh M.K."/>
        </authorList>
    </citation>
    <scope>NUCLEOTIDE SEQUENCE</scope>
    <source>
        <strain evidence="5">JBNU-10</strain>
    </source>
</reference>
<dbReference type="EMBL" id="JAJMLW010000002">
    <property type="protein sequence ID" value="MCI2241935.1"/>
    <property type="molecule type" value="Genomic_DNA"/>
</dbReference>
<keyword evidence="6" id="KW-1185">Reference proteome</keyword>
<feature type="region of interest" description="Disordered" evidence="1">
    <location>
        <begin position="924"/>
        <end position="989"/>
    </location>
</feature>
<proteinExistence type="predicted"/>
<evidence type="ECO:0000259" key="4">
    <source>
        <dbReference type="Pfam" id="PF01345"/>
    </source>
</evidence>
<gene>
    <name evidence="5" type="ORF">LPT13_06175</name>
</gene>
<keyword evidence="3" id="KW-0732">Signal</keyword>
<feature type="compositionally biased region" description="Pro residues" evidence="1">
    <location>
        <begin position="1571"/>
        <end position="1581"/>
    </location>
</feature>
<comment type="caution">
    <text evidence="5">The sequence shown here is derived from an EMBL/GenBank/DDBJ whole genome shotgun (WGS) entry which is preliminary data.</text>
</comment>
<dbReference type="Proteomes" id="UP001430755">
    <property type="component" value="Unassembled WGS sequence"/>
</dbReference>
<dbReference type="InterPro" id="IPR047589">
    <property type="entry name" value="DUF11_rpt"/>
</dbReference>
<feature type="domain" description="DUF11" evidence="4">
    <location>
        <begin position="1609"/>
        <end position="1713"/>
    </location>
</feature>
<evidence type="ECO:0000256" key="3">
    <source>
        <dbReference type="SAM" id="SignalP"/>
    </source>
</evidence>
<dbReference type="RefSeq" id="WP_242164674.1">
    <property type="nucleotide sequence ID" value="NZ_JAJMLW010000002.1"/>
</dbReference>
<dbReference type="InterPro" id="IPR001434">
    <property type="entry name" value="OmcB-like_DUF11"/>
</dbReference>
<dbReference type="Gene3D" id="2.60.40.740">
    <property type="match status" value="1"/>
</dbReference>
<keyword evidence="2" id="KW-1133">Transmembrane helix</keyword>
<keyword evidence="2" id="KW-0472">Membrane</keyword>
<evidence type="ECO:0000256" key="2">
    <source>
        <dbReference type="SAM" id="Phobius"/>
    </source>
</evidence>
<dbReference type="Pfam" id="PF01345">
    <property type="entry name" value="DUF11"/>
    <property type="match status" value="1"/>
</dbReference>
<evidence type="ECO:0000256" key="1">
    <source>
        <dbReference type="SAM" id="MobiDB-lite"/>
    </source>
</evidence>
<feature type="region of interest" description="Disordered" evidence="1">
    <location>
        <begin position="1465"/>
        <end position="1592"/>
    </location>
</feature>
<dbReference type="NCBIfam" id="TIGR04226">
    <property type="entry name" value="RrgB_K2N_iso_D2"/>
    <property type="match status" value="1"/>
</dbReference>
<protein>
    <submittedName>
        <fullName evidence="5">DUF11 domain-containing protein</fullName>
    </submittedName>
</protein>
<feature type="region of interest" description="Disordered" evidence="1">
    <location>
        <begin position="1278"/>
        <end position="1323"/>
    </location>
</feature>
<dbReference type="NCBIfam" id="TIGR01451">
    <property type="entry name" value="B_ant_repeat"/>
    <property type="match status" value="1"/>
</dbReference>
<name>A0ABS9WH90_9ACTN</name>
<feature type="transmembrane region" description="Helical" evidence="2">
    <location>
        <begin position="1801"/>
        <end position="1823"/>
    </location>
</feature>
<keyword evidence="2" id="KW-0812">Transmembrane</keyword>
<dbReference type="InterPro" id="IPR026466">
    <property type="entry name" value="Fim_isopep_form_D2_dom"/>
</dbReference>
<feature type="compositionally biased region" description="Acidic residues" evidence="1">
    <location>
        <begin position="1468"/>
        <end position="1477"/>
    </location>
</feature>
<evidence type="ECO:0000313" key="6">
    <source>
        <dbReference type="Proteomes" id="UP001430755"/>
    </source>
</evidence>